<dbReference type="Proteomes" id="UP000219167">
    <property type="component" value="Unassembled WGS sequence"/>
</dbReference>
<protein>
    <submittedName>
        <fullName evidence="4">4-oxalocrotonate tautomerase</fullName>
    </submittedName>
</protein>
<dbReference type="SUPFAM" id="SSF55331">
    <property type="entry name" value="Tautomerase/MIF"/>
    <property type="match status" value="1"/>
</dbReference>
<dbReference type="PANTHER" id="PTHR35530:SF1">
    <property type="entry name" value="2-HYDROXYMUCONATE TAUTOMERASE"/>
    <property type="match status" value="1"/>
</dbReference>
<evidence type="ECO:0000256" key="1">
    <source>
        <dbReference type="ARBA" id="ARBA00006723"/>
    </source>
</evidence>
<evidence type="ECO:0000313" key="5">
    <source>
        <dbReference type="Proteomes" id="UP000219167"/>
    </source>
</evidence>
<dbReference type="RefSeq" id="WP_097140992.1">
    <property type="nucleotide sequence ID" value="NZ_OBQD01000010.1"/>
</dbReference>
<keyword evidence="5" id="KW-1185">Reference proteome</keyword>
<evidence type="ECO:0000313" key="4">
    <source>
        <dbReference type="EMBL" id="SOC42758.1"/>
    </source>
</evidence>
<dbReference type="Pfam" id="PF01361">
    <property type="entry name" value="Tautomerase"/>
    <property type="match status" value="2"/>
</dbReference>
<dbReference type="InterPro" id="IPR014347">
    <property type="entry name" value="Tautomerase/MIF_sf"/>
</dbReference>
<reference evidence="4 5" key="1">
    <citation type="submission" date="2017-08" db="EMBL/GenBank/DDBJ databases">
        <authorList>
            <person name="de Groot N.N."/>
        </authorList>
    </citation>
    <scope>NUCLEOTIDE SEQUENCE [LARGE SCALE GENOMIC DNA]</scope>
    <source>
        <strain evidence="4 5">JC85</strain>
    </source>
</reference>
<sequence length="166" mass="17844">MPFVHIRIAGGDFAAAQVQQLQTVVTQLMAEIMGKKADLTAVLVEHTADTLWSIGGEPVSVAAHLDVKVTAGTNTPEEKAAFVAAASQLFKDTLGPNLPLATYVVVHEIEANAWGYDGRTQQARRASAPVAPRSVERAIAPRSALSDTLMAVVRLLTFSRERRRLS</sequence>
<gene>
    <name evidence="4" type="ORF">SAMN05892877_110138</name>
</gene>
<dbReference type="AlphaFoldDB" id="A0A285UMZ5"/>
<evidence type="ECO:0000259" key="3">
    <source>
        <dbReference type="Pfam" id="PF01361"/>
    </source>
</evidence>
<organism evidence="4 5">
    <name type="scientific">Rhizobium subbaraonis</name>
    <dbReference type="NCBI Taxonomy" id="908946"/>
    <lineage>
        <taxon>Bacteria</taxon>
        <taxon>Pseudomonadati</taxon>
        <taxon>Pseudomonadota</taxon>
        <taxon>Alphaproteobacteria</taxon>
        <taxon>Hyphomicrobiales</taxon>
        <taxon>Rhizobiaceae</taxon>
        <taxon>Rhizobium/Agrobacterium group</taxon>
        <taxon>Rhizobium</taxon>
    </lineage>
</organism>
<feature type="domain" description="4-oxalocrotonate tautomerase-like" evidence="3">
    <location>
        <begin position="64"/>
        <end position="118"/>
    </location>
</feature>
<feature type="domain" description="4-oxalocrotonate tautomerase-like" evidence="3">
    <location>
        <begin position="2"/>
        <end position="60"/>
    </location>
</feature>
<dbReference type="InterPro" id="IPR004370">
    <property type="entry name" value="4-OT-like_dom"/>
</dbReference>
<dbReference type="GO" id="GO:0016853">
    <property type="term" value="F:isomerase activity"/>
    <property type="evidence" value="ECO:0007669"/>
    <property type="project" value="UniProtKB-KW"/>
</dbReference>
<keyword evidence="2" id="KW-0413">Isomerase</keyword>
<name>A0A285UMZ5_9HYPH</name>
<dbReference type="OrthoDB" id="9803586at2"/>
<dbReference type="PANTHER" id="PTHR35530">
    <property type="entry name" value="TAUTOMERASE-RELATED"/>
    <property type="match status" value="1"/>
</dbReference>
<comment type="similarity">
    <text evidence="1">Belongs to the 4-oxalocrotonate tautomerase family.</text>
</comment>
<evidence type="ECO:0000256" key="2">
    <source>
        <dbReference type="ARBA" id="ARBA00023235"/>
    </source>
</evidence>
<dbReference type="EMBL" id="OBQD01000010">
    <property type="protein sequence ID" value="SOC42758.1"/>
    <property type="molecule type" value="Genomic_DNA"/>
</dbReference>
<proteinExistence type="inferred from homology"/>
<dbReference type="Gene3D" id="3.30.429.10">
    <property type="entry name" value="Macrophage Migration Inhibitory Factor"/>
    <property type="match status" value="2"/>
</dbReference>
<accession>A0A285UMZ5</accession>